<keyword evidence="3" id="KW-0479">Metal-binding</keyword>
<dbReference type="PANTHER" id="PTHR33938:SF15">
    <property type="entry name" value="FERULOYL ESTERASE B-RELATED"/>
    <property type="match status" value="1"/>
</dbReference>
<dbReference type="Proteomes" id="UP000017746">
    <property type="component" value="Chromosome"/>
</dbReference>
<dbReference type="SUPFAM" id="SSF53474">
    <property type="entry name" value="alpha/beta-Hydrolases"/>
    <property type="match status" value="1"/>
</dbReference>
<dbReference type="eggNOG" id="COG0627">
    <property type="taxonomic scope" value="Bacteria"/>
</dbReference>
<dbReference type="Gene3D" id="3.40.50.1820">
    <property type="entry name" value="alpha/beta hydrolase"/>
    <property type="match status" value="1"/>
</dbReference>
<evidence type="ECO:0000256" key="1">
    <source>
        <dbReference type="ARBA" id="ARBA00006249"/>
    </source>
</evidence>
<organism evidence="9 10">
    <name type="scientific">Actinoplanes friuliensis DSM 7358</name>
    <dbReference type="NCBI Taxonomy" id="1246995"/>
    <lineage>
        <taxon>Bacteria</taxon>
        <taxon>Bacillati</taxon>
        <taxon>Actinomycetota</taxon>
        <taxon>Actinomycetes</taxon>
        <taxon>Micromonosporales</taxon>
        <taxon>Micromonosporaceae</taxon>
        <taxon>Actinoplanes</taxon>
    </lineage>
</organism>
<evidence type="ECO:0000256" key="6">
    <source>
        <dbReference type="ARBA" id="ARBA00022837"/>
    </source>
</evidence>
<keyword evidence="10" id="KW-1185">Reference proteome</keyword>
<evidence type="ECO:0000256" key="5">
    <source>
        <dbReference type="ARBA" id="ARBA00022801"/>
    </source>
</evidence>
<keyword evidence="4 8" id="KW-0732">Signal</keyword>
<sequence>MIKLLLAALIAVPVPAPAPSAPVTGCAALSRMDLPGVRITSAALALTRTNEFCQVEGHFSPGTSFTIKLPPSGWTGQYVQHGCSGLCGEVPALDVPVGGFQCEDAINGKLVLAASDTGHQGDGPATWGYDPRKRIEFGLTSEHKLRNVATAVMTSYYGRGPSHRYFTGCSTGGRQALNLAQRYPADFDGILAGAPANNLSALSGLLNPWLVVKNTGPGGRPILPVSKLPALHSAVARACGDAITDPRQCAFQPSSLRCPPGQDKPTCLTGTQVAAVTAFYRGPTDSQGRSLYNGGVPYGSELSWTWFLGPAAGDIALNYLRYLAYPHNPPASFDLGDVKFTKAAFDRLSVVGDAIYNANNPDLSAFRAHGGKIILWHGWADASIPPWSTIDYYRAVERRAGGFKASQSFSRLYLVPAGYHCLFGPADPPTEIGAPEFLTPLMTWVEGGDAPDVVGVPTIAPDLETLIRYLEVSPHDALAPVAAAPGSLNSGYRYVGRY</sequence>
<dbReference type="PATRIC" id="fig|1246995.3.peg.4985"/>
<dbReference type="KEGG" id="afs:AFR_24605"/>
<keyword evidence="6" id="KW-0106">Calcium</keyword>
<name>U5W2E6_9ACTN</name>
<dbReference type="GO" id="GO:0046872">
    <property type="term" value="F:metal ion binding"/>
    <property type="evidence" value="ECO:0007669"/>
    <property type="project" value="UniProtKB-KW"/>
</dbReference>
<dbReference type="EMBL" id="CP006272">
    <property type="protein sequence ID" value="AGZ43187.1"/>
    <property type="molecule type" value="Genomic_DNA"/>
</dbReference>
<gene>
    <name evidence="9" type="ORF">AFR_24605</name>
</gene>
<keyword evidence="7" id="KW-1015">Disulfide bond</keyword>
<accession>U5W2E6</accession>
<dbReference type="InterPro" id="IPR011118">
    <property type="entry name" value="Tannase/feruloyl_esterase"/>
</dbReference>
<dbReference type="HOGENOM" id="CLU_014819_4_1_11"/>
<evidence type="ECO:0000256" key="8">
    <source>
        <dbReference type="SAM" id="SignalP"/>
    </source>
</evidence>
<feature type="signal peptide" evidence="8">
    <location>
        <begin position="1"/>
        <end position="18"/>
    </location>
</feature>
<evidence type="ECO:0000256" key="2">
    <source>
        <dbReference type="ARBA" id="ARBA00022487"/>
    </source>
</evidence>
<evidence type="ECO:0008006" key="11">
    <source>
        <dbReference type="Google" id="ProtNLM"/>
    </source>
</evidence>
<keyword evidence="2" id="KW-0719">Serine esterase</keyword>
<comment type="similarity">
    <text evidence="1">Belongs to the tannase family.</text>
</comment>
<keyword evidence="5" id="KW-0378">Hydrolase</keyword>
<dbReference type="Pfam" id="PF07519">
    <property type="entry name" value="Tannase"/>
    <property type="match status" value="1"/>
</dbReference>
<dbReference type="RefSeq" id="WP_023363777.1">
    <property type="nucleotide sequence ID" value="NC_022657.1"/>
</dbReference>
<dbReference type="OrthoDB" id="176867at2"/>
<evidence type="ECO:0000313" key="10">
    <source>
        <dbReference type="Proteomes" id="UP000017746"/>
    </source>
</evidence>
<dbReference type="PANTHER" id="PTHR33938">
    <property type="entry name" value="FERULOYL ESTERASE B-RELATED"/>
    <property type="match status" value="1"/>
</dbReference>
<evidence type="ECO:0000256" key="4">
    <source>
        <dbReference type="ARBA" id="ARBA00022729"/>
    </source>
</evidence>
<feature type="chain" id="PRO_5004666004" description="Feruloyl esterase" evidence="8">
    <location>
        <begin position="19"/>
        <end position="498"/>
    </location>
</feature>
<evidence type="ECO:0000256" key="3">
    <source>
        <dbReference type="ARBA" id="ARBA00022723"/>
    </source>
</evidence>
<evidence type="ECO:0000313" key="9">
    <source>
        <dbReference type="EMBL" id="AGZ43187.1"/>
    </source>
</evidence>
<dbReference type="GO" id="GO:0052689">
    <property type="term" value="F:carboxylic ester hydrolase activity"/>
    <property type="evidence" value="ECO:0007669"/>
    <property type="project" value="UniProtKB-KW"/>
</dbReference>
<evidence type="ECO:0000256" key="7">
    <source>
        <dbReference type="ARBA" id="ARBA00023157"/>
    </source>
</evidence>
<dbReference type="STRING" id="1246995.AFR_24605"/>
<dbReference type="InterPro" id="IPR029058">
    <property type="entry name" value="AB_hydrolase_fold"/>
</dbReference>
<reference evidence="9 10" key="1">
    <citation type="journal article" date="2014" name="J. Biotechnol.">
        <title>Complete genome sequence of the actinobacterium Actinoplanes friuliensis HAG 010964, producer of the lipopeptide antibiotic friulimycin.</title>
        <authorList>
            <person name="Ruckert C."/>
            <person name="Szczepanowski R."/>
            <person name="Albersmeier A."/>
            <person name="Goesmann A."/>
            <person name="Fischer N."/>
            <person name="Steinkamper A."/>
            <person name="Puhler A."/>
            <person name="Biener R."/>
            <person name="Schwartz D."/>
            <person name="Kalinowski J."/>
        </authorList>
    </citation>
    <scope>NUCLEOTIDE SEQUENCE [LARGE SCALE GENOMIC DNA]</scope>
    <source>
        <strain evidence="9 10">DSM 7358</strain>
    </source>
</reference>
<proteinExistence type="inferred from homology"/>
<protein>
    <recommendedName>
        <fullName evidence="11">Feruloyl esterase</fullName>
    </recommendedName>
</protein>
<dbReference type="AlphaFoldDB" id="U5W2E6"/>